<evidence type="ECO:0000313" key="2">
    <source>
        <dbReference type="EMBL" id="KAG7305612.1"/>
    </source>
</evidence>
<evidence type="ECO:0000259" key="1">
    <source>
        <dbReference type="PROSITE" id="PS50878"/>
    </source>
</evidence>
<dbReference type="Pfam" id="PF00078">
    <property type="entry name" value="RVT_1"/>
    <property type="match status" value="1"/>
</dbReference>
<dbReference type="SUPFAM" id="SSF56672">
    <property type="entry name" value="DNA/RNA polymerases"/>
    <property type="match status" value="1"/>
</dbReference>
<dbReference type="InterPro" id="IPR043502">
    <property type="entry name" value="DNA/RNA_pol_sf"/>
</dbReference>
<comment type="caution">
    <text evidence="2">The sequence shown here is derived from an EMBL/GenBank/DDBJ whole genome shotgun (WGS) entry which is preliminary data.</text>
</comment>
<dbReference type="PANTHER" id="PTHR33332">
    <property type="entry name" value="REVERSE TRANSCRIPTASE DOMAIN-CONTAINING PROTEIN"/>
    <property type="match status" value="1"/>
</dbReference>
<name>A0ABQ7QK61_PLUXY</name>
<dbReference type="InterPro" id="IPR000477">
    <property type="entry name" value="RT_dom"/>
</dbReference>
<keyword evidence="3" id="KW-1185">Reference proteome</keyword>
<dbReference type="Proteomes" id="UP000823941">
    <property type="component" value="Chromosome 13"/>
</dbReference>
<reference evidence="2 3" key="1">
    <citation type="submission" date="2021-06" db="EMBL/GenBank/DDBJ databases">
        <title>A haploid diamondback moth (Plutella xylostella L.) genome assembly resolves 31 chromosomes and identifies a diamide resistance mutation.</title>
        <authorList>
            <person name="Ward C.M."/>
            <person name="Perry K.D."/>
            <person name="Baker G."/>
            <person name="Powis K."/>
            <person name="Heckel D.G."/>
            <person name="Baxter S.W."/>
        </authorList>
    </citation>
    <scope>NUCLEOTIDE SEQUENCE [LARGE SCALE GENOMIC DNA]</scope>
    <source>
        <strain evidence="2 3">LV</strain>
        <tissue evidence="2">Single pupa</tissue>
    </source>
</reference>
<protein>
    <recommendedName>
        <fullName evidence="1">Reverse transcriptase domain-containing protein</fullName>
    </recommendedName>
</protein>
<dbReference type="EMBL" id="JAHIBW010000013">
    <property type="protein sequence ID" value="KAG7305612.1"/>
    <property type="molecule type" value="Genomic_DNA"/>
</dbReference>
<sequence length="269" mass="30990">MSRFYDINAGVPQGSVLGPTLYSLYTCDLPKTNHTLTATYADDTAILANNSDPSMASFLLQSELDQISKWLSVWRIKSSASKSTHITFTLRKGNCPEVKLAGEPLPHSDSVKYLGIHLDRRLTWKTHIKKKRDELNLRYRSLWWLLGRKSMLSLENKLLVYKTILKPIWTYGIQLWGSACNSNIEILQRYQNILLKSISHAPWFITNREVHEFLGMPTVKQEIATSCSKYKIRLDNHPNLLAQDLLLHSHKRRLKRHAILELDETFASC</sequence>
<proteinExistence type="predicted"/>
<gene>
    <name evidence="2" type="ORF">JYU34_009704</name>
</gene>
<accession>A0ABQ7QK61</accession>
<organism evidence="2 3">
    <name type="scientific">Plutella xylostella</name>
    <name type="common">Diamondback moth</name>
    <name type="synonym">Plutella maculipennis</name>
    <dbReference type="NCBI Taxonomy" id="51655"/>
    <lineage>
        <taxon>Eukaryota</taxon>
        <taxon>Metazoa</taxon>
        <taxon>Ecdysozoa</taxon>
        <taxon>Arthropoda</taxon>
        <taxon>Hexapoda</taxon>
        <taxon>Insecta</taxon>
        <taxon>Pterygota</taxon>
        <taxon>Neoptera</taxon>
        <taxon>Endopterygota</taxon>
        <taxon>Lepidoptera</taxon>
        <taxon>Glossata</taxon>
        <taxon>Ditrysia</taxon>
        <taxon>Yponomeutoidea</taxon>
        <taxon>Plutellidae</taxon>
        <taxon>Plutella</taxon>
    </lineage>
</organism>
<dbReference type="PROSITE" id="PS50878">
    <property type="entry name" value="RT_POL"/>
    <property type="match status" value="1"/>
</dbReference>
<feature type="domain" description="Reverse transcriptase" evidence="1">
    <location>
        <begin position="1"/>
        <end position="118"/>
    </location>
</feature>
<evidence type="ECO:0000313" key="3">
    <source>
        <dbReference type="Proteomes" id="UP000823941"/>
    </source>
</evidence>